<protein>
    <submittedName>
        <fullName evidence="1">Uncharacterized protein</fullName>
    </submittedName>
</protein>
<accession>A0A1H8TGG7</accession>
<proteinExistence type="predicted"/>
<gene>
    <name evidence="1" type="ORF">SAMN04490178_106165</name>
</gene>
<dbReference type="AlphaFoldDB" id="A0A1H8TGG7"/>
<reference evidence="1 2" key="1">
    <citation type="submission" date="2016-10" db="EMBL/GenBank/DDBJ databases">
        <authorList>
            <person name="de Groot N.N."/>
        </authorList>
    </citation>
    <scope>NUCLEOTIDE SEQUENCE [LARGE SCALE GENOMIC DNA]</scope>
    <source>
        <strain evidence="1 2">DSM 13305</strain>
    </source>
</reference>
<dbReference type="STRING" id="112903.SAMN04490178_106165"/>
<dbReference type="EMBL" id="FODY01000006">
    <property type="protein sequence ID" value="SEO89915.1"/>
    <property type="molecule type" value="Genomic_DNA"/>
</dbReference>
<keyword evidence="2" id="KW-1185">Reference proteome</keyword>
<sequence length="208" mass="23406">MNKAKLLYDVITTLRGKENLRGTLEAKLEKGQTVVFSVRNDFEKQLGGGKTKLKMTTEMECEGHPGGARHGCRGRFEQNEAWGRHHHFHGEFHEGIKGKLDRIAFMISVFQALQVETREGQETVLSLNTRDLPEDIRCLVQDKIRHRGLGHHHRGGFLQEFSQAGPVDVQITVLVNDKAEVKQASITAEAVQEGPDRLTAQAEVNFAW</sequence>
<name>A0A1H8TGG7_9FIRM</name>
<dbReference type="OrthoDB" id="1898447at2"/>
<dbReference type="RefSeq" id="WP_091745321.1">
    <property type="nucleotide sequence ID" value="NZ_FODY01000006.1"/>
</dbReference>
<organism evidence="1 2">
    <name type="scientific">Propionispora vibrioides</name>
    <dbReference type="NCBI Taxonomy" id="112903"/>
    <lineage>
        <taxon>Bacteria</taxon>
        <taxon>Bacillati</taxon>
        <taxon>Bacillota</taxon>
        <taxon>Negativicutes</taxon>
        <taxon>Selenomonadales</taxon>
        <taxon>Sporomusaceae</taxon>
        <taxon>Propionispora</taxon>
    </lineage>
</organism>
<dbReference type="Proteomes" id="UP000198847">
    <property type="component" value="Unassembled WGS sequence"/>
</dbReference>
<evidence type="ECO:0000313" key="1">
    <source>
        <dbReference type="EMBL" id="SEO89915.1"/>
    </source>
</evidence>
<evidence type="ECO:0000313" key="2">
    <source>
        <dbReference type="Proteomes" id="UP000198847"/>
    </source>
</evidence>